<dbReference type="SUPFAM" id="SSF53850">
    <property type="entry name" value="Periplasmic binding protein-like II"/>
    <property type="match status" value="1"/>
</dbReference>
<evidence type="ECO:0000313" key="7">
    <source>
        <dbReference type="Proteomes" id="UP001602370"/>
    </source>
</evidence>
<evidence type="ECO:0000313" key="6">
    <source>
        <dbReference type="EMBL" id="MFF5923449.1"/>
    </source>
</evidence>
<evidence type="ECO:0000259" key="5">
    <source>
        <dbReference type="PROSITE" id="PS50931"/>
    </source>
</evidence>
<protein>
    <submittedName>
        <fullName evidence="6">LysR family transcriptional regulator</fullName>
    </submittedName>
</protein>
<organism evidence="6 7">
    <name type="scientific">Streptomyces flavochromogenes</name>
    <dbReference type="NCBI Taxonomy" id="68199"/>
    <lineage>
        <taxon>Bacteria</taxon>
        <taxon>Bacillati</taxon>
        <taxon>Actinomycetota</taxon>
        <taxon>Actinomycetes</taxon>
        <taxon>Kitasatosporales</taxon>
        <taxon>Streptomycetaceae</taxon>
        <taxon>Streptomyces</taxon>
    </lineage>
</organism>
<evidence type="ECO:0000256" key="2">
    <source>
        <dbReference type="ARBA" id="ARBA00023015"/>
    </source>
</evidence>
<keyword evidence="7" id="KW-1185">Reference proteome</keyword>
<evidence type="ECO:0000256" key="4">
    <source>
        <dbReference type="ARBA" id="ARBA00023163"/>
    </source>
</evidence>
<gene>
    <name evidence="6" type="ORF">ACFY8C_34805</name>
</gene>
<name>A0ABW6Y1F5_9ACTN</name>
<dbReference type="InterPro" id="IPR050950">
    <property type="entry name" value="HTH-type_LysR_regulators"/>
</dbReference>
<dbReference type="RefSeq" id="WP_030322788.1">
    <property type="nucleotide sequence ID" value="NZ_JBIBDZ010000014.1"/>
</dbReference>
<dbReference type="InterPro" id="IPR005119">
    <property type="entry name" value="LysR_subst-bd"/>
</dbReference>
<dbReference type="PRINTS" id="PR00039">
    <property type="entry name" value="HTHLYSR"/>
</dbReference>
<dbReference type="InterPro" id="IPR000847">
    <property type="entry name" value="LysR_HTH_N"/>
</dbReference>
<reference evidence="6 7" key="1">
    <citation type="submission" date="2024-10" db="EMBL/GenBank/DDBJ databases">
        <title>The Natural Products Discovery Center: Release of the First 8490 Sequenced Strains for Exploring Actinobacteria Biosynthetic Diversity.</title>
        <authorList>
            <person name="Kalkreuter E."/>
            <person name="Kautsar S.A."/>
            <person name="Yang D."/>
            <person name="Bader C.D."/>
            <person name="Teijaro C.N."/>
            <person name="Fluegel L."/>
            <person name="Davis C.M."/>
            <person name="Simpson J.R."/>
            <person name="Lauterbach L."/>
            <person name="Steele A.D."/>
            <person name="Gui C."/>
            <person name="Meng S."/>
            <person name="Li G."/>
            <person name="Viehrig K."/>
            <person name="Ye F."/>
            <person name="Su P."/>
            <person name="Kiefer A.F."/>
            <person name="Nichols A."/>
            <person name="Cepeda A.J."/>
            <person name="Yan W."/>
            <person name="Fan B."/>
            <person name="Jiang Y."/>
            <person name="Adhikari A."/>
            <person name="Zheng C.-J."/>
            <person name="Schuster L."/>
            <person name="Cowan T.M."/>
            <person name="Smanski M.J."/>
            <person name="Chevrette M.G."/>
            <person name="De Carvalho L.P.S."/>
            <person name="Shen B."/>
        </authorList>
    </citation>
    <scope>NUCLEOTIDE SEQUENCE [LARGE SCALE GENOMIC DNA]</scope>
    <source>
        <strain evidence="6 7">NPDC012605</strain>
    </source>
</reference>
<dbReference type="PANTHER" id="PTHR30419">
    <property type="entry name" value="HTH-TYPE TRANSCRIPTIONAL REGULATOR YBHD"/>
    <property type="match status" value="1"/>
</dbReference>
<dbReference type="Gene3D" id="1.10.10.10">
    <property type="entry name" value="Winged helix-like DNA-binding domain superfamily/Winged helix DNA-binding domain"/>
    <property type="match status" value="1"/>
</dbReference>
<sequence>MELRQLRYFVSVVEEGGFTRAAVRLHLAQPGLSAQIRQLEKELGQPLLDRSGRSVTPTEVGRAVLPYARAALAAADAVRQTVDAYTGLLRGRVTLGLVSGAAGHAFDIAGFLADFHEDHPSVEVALTEDTTERMQAALLAGELDIAFLGTAVETPPPGAAFQMVIDVPLVAVVAAGDPLLERRDGTTVPLADLRDRPLICLPRGTGVRAALEQGCAQAGFRPRVTFEAAAPHVLARLAARGLGVAVLPAGEDEPAPDGRLRTLRIADPEMRGRLALAWQATGPSSPAARVLLDRLREALPPPRRT</sequence>
<keyword evidence="4" id="KW-0804">Transcription</keyword>
<comment type="caution">
    <text evidence="6">The sequence shown here is derived from an EMBL/GenBank/DDBJ whole genome shotgun (WGS) entry which is preliminary data.</text>
</comment>
<keyword evidence="2" id="KW-0805">Transcription regulation</keyword>
<keyword evidence="3" id="KW-0238">DNA-binding</keyword>
<dbReference type="InterPro" id="IPR036388">
    <property type="entry name" value="WH-like_DNA-bd_sf"/>
</dbReference>
<dbReference type="Gene3D" id="3.40.190.290">
    <property type="match status" value="1"/>
</dbReference>
<dbReference type="Pfam" id="PF00126">
    <property type="entry name" value="HTH_1"/>
    <property type="match status" value="1"/>
</dbReference>
<evidence type="ECO:0000256" key="3">
    <source>
        <dbReference type="ARBA" id="ARBA00023125"/>
    </source>
</evidence>
<dbReference type="EMBL" id="JBIBDZ010000014">
    <property type="protein sequence ID" value="MFF5923449.1"/>
    <property type="molecule type" value="Genomic_DNA"/>
</dbReference>
<evidence type="ECO:0000256" key="1">
    <source>
        <dbReference type="ARBA" id="ARBA00009437"/>
    </source>
</evidence>
<accession>A0ABW6Y1F5</accession>
<comment type="similarity">
    <text evidence="1">Belongs to the LysR transcriptional regulatory family.</text>
</comment>
<feature type="domain" description="HTH lysR-type" evidence="5">
    <location>
        <begin position="1"/>
        <end position="58"/>
    </location>
</feature>
<dbReference type="Proteomes" id="UP001602370">
    <property type="component" value="Unassembled WGS sequence"/>
</dbReference>
<dbReference type="InterPro" id="IPR036390">
    <property type="entry name" value="WH_DNA-bd_sf"/>
</dbReference>
<proteinExistence type="inferred from homology"/>
<dbReference type="Pfam" id="PF03466">
    <property type="entry name" value="LysR_substrate"/>
    <property type="match status" value="1"/>
</dbReference>
<dbReference type="PROSITE" id="PS50931">
    <property type="entry name" value="HTH_LYSR"/>
    <property type="match status" value="1"/>
</dbReference>
<dbReference type="SUPFAM" id="SSF46785">
    <property type="entry name" value="Winged helix' DNA-binding domain"/>
    <property type="match status" value="1"/>
</dbReference>